<proteinExistence type="predicted"/>
<name>A0A9P5XV65_9AGAR</name>
<evidence type="ECO:0008006" key="3">
    <source>
        <dbReference type="Google" id="ProtNLM"/>
    </source>
</evidence>
<feature type="non-terminal residue" evidence="1">
    <location>
        <position position="1"/>
    </location>
</feature>
<protein>
    <recommendedName>
        <fullName evidence="3">BTB domain-containing protein</fullName>
    </recommendedName>
</protein>
<sequence length="162" mass="18627">DSDVIFKSSDGVLFKLHKINLSVNSRGFPPAEFSTLNEIVQMSETSDILELLFQFCYPYRRPDLELIEFKVLTSLAEAAEKYEVFPAMSMCNIQIKSNILQNAVDVTLYAAKHGYTDILDITYPLVLKEPIGEIVSKLPYHIVVPWVRYDQEFTVIYFSLVY</sequence>
<dbReference type="EMBL" id="MU150364">
    <property type="protein sequence ID" value="KAF9457609.1"/>
    <property type="molecule type" value="Genomic_DNA"/>
</dbReference>
<dbReference type="SUPFAM" id="SSF54695">
    <property type="entry name" value="POZ domain"/>
    <property type="match status" value="1"/>
</dbReference>
<accession>A0A9P5XV65</accession>
<organism evidence="1 2">
    <name type="scientific">Collybia nuda</name>
    <dbReference type="NCBI Taxonomy" id="64659"/>
    <lineage>
        <taxon>Eukaryota</taxon>
        <taxon>Fungi</taxon>
        <taxon>Dikarya</taxon>
        <taxon>Basidiomycota</taxon>
        <taxon>Agaricomycotina</taxon>
        <taxon>Agaricomycetes</taxon>
        <taxon>Agaricomycetidae</taxon>
        <taxon>Agaricales</taxon>
        <taxon>Tricholomatineae</taxon>
        <taxon>Clitocybaceae</taxon>
        <taxon>Collybia</taxon>
    </lineage>
</organism>
<reference evidence="1" key="1">
    <citation type="submission" date="2020-11" db="EMBL/GenBank/DDBJ databases">
        <authorList>
            <consortium name="DOE Joint Genome Institute"/>
            <person name="Ahrendt S."/>
            <person name="Riley R."/>
            <person name="Andreopoulos W."/>
            <person name="Labutti K."/>
            <person name="Pangilinan J."/>
            <person name="Ruiz-Duenas F.J."/>
            <person name="Barrasa J.M."/>
            <person name="Sanchez-Garcia M."/>
            <person name="Camarero S."/>
            <person name="Miyauchi S."/>
            <person name="Serrano A."/>
            <person name="Linde D."/>
            <person name="Babiker R."/>
            <person name="Drula E."/>
            <person name="Ayuso-Fernandez I."/>
            <person name="Pacheco R."/>
            <person name="Padilla G."/>
            <person name="Ferreira P."/>
            <person name="Barriuso J."/>
            <person name="Kellner H."/>
            <person name="Castanera R."/>
            <person name="Alfaro M."/>
            <person name="Ramirez L."/>
            <person name="Pisabarro A.G."/>
            <person name="Kuo A."/>
            <person name="Tritt A."/>
            <person name="Lipzen A."/>
            <person name="He G."/>
            <person name="Yan M."/>
            <person name="Ng V."/>
            <person name="Cullen D."/>
            <person name="Martin F."/>
            <person name="Rosso M.-N."/>
            <person name="Henrissat B."/>
            <person name="Hibbett D."/>
            <person name="Martinez A.T."/>
            <person name="Grigoriev I.V."/>
        </authorList>
    </citation>
    <scope>NUCLEOTIDE SEQUENCE</scope>
    <source>
        <strain evidence="1">CBS 247.69</strain>
    </source>
</reference>
<evidence type="ECO:0000313" key="2">
    <source>
        <dbReference type="Proteomes" id="UP000807353"/>
    </source>
</evidence>
<dbReference type="Gene3D" id="3.30.710.10">
    <property type="entry name" value="Potassium Channel Kv1.1, Chain A"/>
    <property type="match status" value="1"/>
</dbReference>
<comment type="caution">
    <text evidence="1">The sequence shown here is derived from an EMBL/GenBank/DDBJ whole genome shotgun (WGS) entry which is preliminary data.</text>
</comment>
<evidence type="ECO:0000313" key="1">
    <source>
        <dbReference type="EMBL" id="KAF9457609.1"/>
    </source>
</evidence>
<keyword evidence="2" id="KW-1185">Reference proteome</keyword>
<dbReference type="Proteomes" id="UP000807353">
    <property type="component" value="Unassembled WGS sequence"/>
</dbReference>
<dbReference type="OrthoDB" id="3184970at2759"/>
<gene>
    <name evidence="1" type="ORF">BDZ94DRAFT_1175170</name>
</gene>
<dbReference type="InterPro" id="IPR011333">
    <property type="entry name" value="SKP1/BTB/POZ_sf"/>
</dbReference>
<dbReference type="AlphaFoldDB" id="A0A9P5XV65"/>